<gene>
    <name evidence="7" type="ORF">C472_14497</name>
</gene>
<dbReference type="InterPro" id="IPR005467">
    <property type="entry name" value="His_kinase_dom"/>
</dbReference>
<dbReference type="InterPro" id="IPR035965">
    <property type="entry name" value="PAS-like_dom_sf"/>
</dbReference>
<proteinExistence type="predicted"/>
<dbReference type="Pfam" id="PF02518">
    <property type="entry name" value="HATPase_c"/>
    <property type="match status" value="1"/>
</dbReference>
<dbReference type="GO" id="GO:0004673">
    <property type="term" value="F:protein histidine kinase activity"/>
    <property type="evidence" value="ECO:0007669"/>
    <property type="project" value="UniProtKB-EC"/>
</dbReference>
<dbReference type="GO" id="GO:0000156">
    <property type="term" value="F:phosphorelay response regulator activity"/>
    <property type="evidence" value="ECO:0007669"/>
    <property type="project" value="TreeGrafter"/>
</dbReference>
<dbReference type="Gene3D" id="3.30.450.20">
    <property type="entry name" value="PAS domain"/>
    <property type="match status" value="1"/>
</dbReference>
<keyword evidence="3" id="KW-0808">Transferase</keyword>
<keyword evidence="8" id="KW-1185">Reference proteome</keyword>
<dbReference type="SUPFAM" id="SSF55785">
    <property type="entry name" value="PYP-like sensor domain (PAS domain)"/>
    <property type="match status" value="1"/>
</dbReference>
<dbReference type="AlphaFoldDB" id="M0DCE7"/>
<dbReference type="SUPFAM" id="SSF55874">
    <property type="entry name" value="ATPase domain of HSP90 chaperone/DNA topoisomerase II/histidine kinase"/>
    <property type="match status" value="1"/>
</dbReference>
<keyword evidence="4 7" id="KW-0418">Kinase</keyword>
<comment type="caution">
    <text evidence="7">The sequence shown here is derived from an EMBL/GenBank/DDBJ whole genome shotgun (WGS) entry which is preliminary data.</text>
</comment>
<evidence type="ECO:0000259" key="6">
    <source>
        <dbReference type="PROSITE" id="PS50109"/>
    </source>
</evidence>
<dbReference type="GO" id="GO:0007234">
    <property type="term" value="P:osmosensory signaling via phosphorelay pathway"/>
    <property type="evidence" value="ECO:0007669"/>
    <property type="project" value="TreeGrafter"/>
</dbReference>
<evidence type="ECO:0000256" key="2">
    <source>
        <dbReference type="ARBA" id="ARBA00012438"/>
    </source>
</evidence>
<dbReference type="InterPro" id="IPR036890">
    <property type="entry name" value="HATPase_C_sf"/>
</dbReference>
<organism evidence="7 8">
    <name type="scientific">Halorubrum tebenquichense DSM 14210</name>
    <dbReference type="NCBI Taxonomy" id="1227485"/>
    <lineage>
        <taxon>Archaea</taxon>
        <taxon>Methanobacteriati</taxon>
        <taxon>Methanobacteriota</taxon>
        <taxon>Stenosarchaea group</taxon>
        <taxon>Halobacteria</taxon>
        <taxon>Halobacteriales</taxon>
        <taxon>Haloferacaceae</taxon>
        <taxon>Halorubrum</taxon>
    </lineage>
</organism>
<dbReference type="PANTHER" id="PTHR42878">
    <property type="entry name" value="TWO-COMPONENT HISTIDINE KINASE"/>
    <property type="match status" value="1"/>
</dbReference>
<dbReference type="GO" id="GO:0030295">
    <property type="term" value="F:protein kinase activator activity"/>
    <property type="evidence" value="ECO:0007669"/>
    <property type="project" value="TreeGrafter"/>
</dbReference>
<feature type="domain" description="Histidine kinase" evidence="6">
    <location>
        <begin position="135"/>
        <end position="344"/>
    </location>
</feature>
<dbReference type="PANTHER" id="PTHR42878:SF14">
    <property type="entry name" value="OSMOLARITY TWO-COMPONENT SYSTEM PROTEIN SSK1"/>
    <property type="match status" value="1"/>
</dbReference>
<comment type="catalytic activity">
    <reaction evidence="1">
        <text>ATP + protein L-histidine = ADP + protein N-phospho-L-histidine.</text>
        <dbReference type="EC" id="2.7.13.3"/>
    </reaction>
</comment>
<dbReference type="Pfam" id="PF13426">
    <property type="entry name" value="PAS_9"/>
    <property type="match status" value="1"/>
</dbReference>
<dbReference type="Proteomes" id="UP000011523">
    <property type="component" value="Unassembled WGS sequence"/>
</dbReference>
<accession>M0DCE7</accession>
<dbReference type="CDD" id="cd00130">
    <property type="entry name" value="PAS"/>
    <property type="match status" value="1"/>
</dbReference>
<reference evidence="7 8" key="1">
    <citation type="journal article" date="2014" name="PLoS Genet.">
        <title>Phylogenetically driven sequencing of extremely halophilic archaea reveals strategies for static and dynamic osmo-response.</title>
        <authorList>
            <person name="Becker E.A."/>
            <person name="Seitzer P.M."/>
            <person name="Tritt A."/>
            <person name="Larsen D."/>
            <person name="Krusor M."/>
            <person name="Yao A.I."/>
            <person name="Wu D."/>
            <person name="Madern D."/>
            <person name="Eisen J.A."/>
            <person name="Darling A.E."/>
            <person name="Facciotti M.T."/>
        </authorList>
    </citation>
    <scope>NUCLEOTIDE SEQUENCE [LARGE SCALE GENOMIC DNA]</scope>
    <source>
        <strain evidence="7 8">DSM 14210</strain>
    </source>
</reference>
<protein>
    <recommendedName>
        <fullName evidence="2">histidine kinase</fullName>
        <ecNumber evidence="2">2.7.13.3</ecNumber>
    </recommendedName>
</protein>
<dbReference type="GO" id="GO:0016020">
    <property type="term" value="C:membrane"/>
    <property type="evidence" value="ECO:0007669"/>
    <property type="project" value="UniProtKB-SubCell"/>
</dbReference>
<evidence type="ECO:0000256" key="5">
    <source>
        <dbReference type="ARBA" id="ARBA00023136"/>
    </source>
</evidence>
<name>M0DCE7_9EURY</name>
<dbReference type="EMBL" id="AOJD01000077">
    <property type="protein sequence ID" value="ELZ33130.1"/>
    <property type="molecule type" value="Genomic_DNA"/>
</dbReference>
<dbReference type="Gene3D" id="3.30.565.10">
    <property type="entry name" value="Histidine kinase-like ATPase, C-terminal domain"/>
    <property type="match status" value="1"/>
</dbReference>
<dbReference type="NCBIfam" id="TIGR00229">
    <property type="entry name" value="sensory_box"/>
    <property type="match status" value="1"/>
</dbReference>
<evidence type="ECO:0000256" key="3">
    <source>
        <dbReference type="ARBA" id="ARBA00022679"/>
    </source>
</evidence>
<dbReference type="EC" id="2.7.13.3" evidence="2"/>
<evidence type="ECO:0000256" key="4">
    <source>
        <dbReference type="ARBA" id="ARBA00022777"/>
    </source>
</evidence>
<dbReference type="PROSITE" id="PS50109">
    <property type="entry name" value="HIS_KIN"/>
    <property type="match status" value="1"/>
</dbReference>
<keyword evidence="5" id="KW-0472">Membrane</keyword>
<dbReference type="InterPro" id="IPR050351">
    <property type="entry name" value="BphY/WalK/GraS-like"/>
</dbReference>
<dbReference type="InterPro" id="IPR003594">
    <property type="entry name" value="HATPase_dom"/>
</dbReference>
<evidence type="ECO:0000313" key="7">
    <source>
        <dbReference type="EMBL" id="ELZ33130.1"/>
    </source>
</evidence>
<evidence type="ECO:0000256" key="1">
    <source>
        <dbReference type="ARBA" id="ARBA00000085"/>
    </source>
</evidence>
<dbReference type="InterPro" id="IPR000014">
    <property type="entry name" value="PAS"/>
</dbReference>
<evidence type="ECO:0000313" key="8">
    <source>
        <dbReference type="Proteomes" id="UP000011523"/>
    </source>
</evidence>
<sequence>MMSHVGIGLPEEYETLHIGIAMYDPETGVILDANERLESLLGYATRELRDLPVETYTANTYSLSETMFVDRLQASARGSPQQFNWRIKQADGTLIWVRIHLTRTSFDGQTYVLAEIQDVTEDYNARHREELFWRILRHNLRHKANVLIGYGEFLAETAEKDEIAKPVRKIQSNATELGRLTESINQIKHAVEQANTLRIPQTATKAVRNVVDEVAADYPDAEVSLEQRERMWIRVDEAFHYALTHALENAIIHSEAEAPVVTVSIGPSPNTGRVEIRIKDRNAPIADTEIESIFTRGNVTTTSHGSGVGLFVMKWCIESLGGELTFKRNDLGGNTVYFYLPPGDRPKK</sequence>
<dbReference type="SMART" id="SM00387">
    <property type="entry name" value="HATPase_c"/>
    <property type="match status" value="1"/>
</dbReference>